<keyword evidence="4" id="KW-1185">Reference proteome</keyword>
<dbReference type="Pfam" id="PF03919">
    <property type="entry name" value="mRNA_cap_C"/>
    <property type="match status" value="1"/>
</dbReference>
<protein>
    <submittedName>
        <fullName evidence="2">mRNA capping enzyme alpha subunit</fullName>
    </submittedName>
    <submittedName>
        <fullName evidence="3">mRNA_capping enzyme alpha subunit</fullName>
    </submittedName>
</protein>
<proteinExistence type="predicted"/>
<dbReference type="Proteomes" id="UP001642409">
    <property type="component" value="Unassembled WGS sequence"/>
</dbReference>
<dbReference type="EMBL" id="CAXDID020000262">
    <property type="protein sequence ID" value="CAL6066533.1"/>
    <property type="molecule type" value="Genomic_DNA"/>
</dbReference>
<dbReference type="SUPFAM" id="SSF50249">
    <property type="entry name" value="Nucleic acid-binding proteins"/>
    <property type="match status" value="1"/>
</dbReference>
<evidence type="ECO:0000313" key="4">
    <source>
        <dbReference type="Proteomes" id="UP001642409"/>
    </source>
</evidence>
<dbReference type="InterPro" id="IPR013846">
    <property type="entry name" value="mRNA_cap_enzyme_C"/>
</dbReference>
<sequence length="116" mass="13628">MENLIKKNKQENLILEVYWKETKPVSILKLISKENGINKYQIEEKQGGWEAKKQRMDKSIPNDRKVFDSVCKSFGQFVSIEDLMQIIAGKMKVPGVCIRENPFVRRQQGWVSYHQL</sequence>
<dbReference type="Gene3D" id="2.40.50.140">
    <property type="entry name" value="Nucleic acid-binding proteins"/>
    <property type="match status" value="1"/>
</dbReference>
<evidence type="ECO:0000313" key="2">
    <source>
        <dbReference type="EMBL" id="CAI9944485.1"/>
    </source>
</evidence>
<reference evidence="3 4" key="2">
    <citation type="submission" date="2024-07" db="EMBL/GenBank/DDBJ databases">
        <authorList>
            <person name="Akdeniz Z."/>
        </authorList>
    </citation>
    <scope>NUCLEOTIDE SEQUENCE [LARGE SCALE GENOMIC DNA]</scope>
</reference>
<evidence type="ECO:0000259" key="1">
    <source>
        <dbReference type="Pfam" id="PF03919"/>
    </source>
</evidence>
<dbReference type="InterPro" id="IPR012340">
    <property type="entry name" value="NA-bd_OB-fold"/>
</dbReference>
<gene>
    <name evidence="2" type="ORF">HINF_LOCUS32130</name>
    <name evidence="3" type="ORF">HINF_LOCUS52444</name>
</gene>
<organism evidence="2">
    <name type="scientific">Hexamita inflata</name>
    <dbReference type="NCBI Taxonomy" id="28002"/>
    <lineage>
        <taxon>Eukaryota</taxon>
        <taxon>Metamonada</taxon>
        <taxon>Diplomonadida</taxon>
        <taxon>Hexamitidae</taxon>
        <taxon>Hexamitinae</taxon>
        <taxon>Hexamita</taxon>
    </lineage>
</organism>
<evidence type="ECO:0000313" key="3">
    <source>
        <dbReference type="EMBL" id="CAL6066533.1"/>
    </source>
</evidence>
<dbReference type="EMBL" id="CATOUU010000728">
    <property type="protein sequence ID" value="CAI9944485.1"/>
    <property type="molecule type" value="Genomic_DNA"/>
</dbReference>
<dbReference type="AlphaFoldDB" id="A0AA86U6A0"/>
<comment type="caution">
    <text evidence="2">The sequence shown here is derived from an EMBL/GenBank/DDBJ whole genome shotgun (WGS) entry which is preliminary data.</text>
</comment>
<accession>A0AA86U6A0</accession>
<feature type="domain" description="mRNA capping enzyme C-terminal" evidence="1">
    <location>
        <begin position="35"/>
        <end position="84"/>
    </location>
</feature>
<reference evidence="2" key="1">
    <citation type="submission" date="2023-06" db="EMBL/GenBank/DDBJ databases">
        <authorList>
            <person name="Kurt Z."/>
        </authorList>
    </citation>
    <scope>NUCLEOTIDE SEQUENCE</scope>
</reference>
<name>A0AA86U6A0_9EUKA</name>